<dbReference type="InterPro" id="IPR011990">
    <property type="entry name" value="TPR-like_helical_dom_sf"/>
</dbReference>
<gene>
    <name evidence="1" type="ORF">MNBD_CHLOROFLEXI01-1915</name>
</gene>
<sequence length="105" mass="11624">MYHTVMSDTISSGQFSLVGVSAAAAAAFKEGRSASSEQQFDKAIQYYSEALAFDRTPASFRARIFEYRGLCFWLIGEFAAAEKDYNESLATSDSIDQTARARVRL</sequence>
<evidence type="ECO:0000313" key="1">
    <source>
        <dbReference type="EMBL" id="VAW30436.1"/>
    </source>
</evidence>
<dbReference type="PROSITE" id="PS50005">
    <property type="entry name" value="TPR"/>
    <property type="match status" value="1"/>
</dbReference>
<name>A0A3B0VEM1_9ZZZZ</name>
<proteinExistence type="predicted"/>
<dbReference type="SUPFAM" id="SSF48452">
    <property type="entry name" value="TPR-like"/>
    <property type="match status" value="1"/>
</dbReference>
<reference evidence="1" key="1">
    <citation type="submission" date="2018-06" db="EMBL/GenBank/DDBJ databases">
        <authorList>
            <person name="Zhirakovskaya E."/>
        </authorList>
    </citation>
    <scope>NUCLEOTIDE SEQUENCE</scope>
</reference>
<organism evidence="1">
    <name type="scientific">hydrothermal vent metagenome</name>
    <dbReference type="NCBI Taxonomy" id="652676"/>
    <lineage>
        <taxon>unclassified sequences</taxon>
        <taxon>metagenomes</taxon>
        <taxon>ecological metagenomes</taxon>
    </lineage>
</organism>
<protein>
    <submittedName>
        <fullName evidence="1">Uncharacterized protein</fullName>
    </submittedName>
</protein>
<dbReference type="AlphaFoldDB" id="A0A3B0VEM1"/>
<dbReference type="Gene3D" id="1.25.40.10">
    <property type="entry name" value="Tetratricopeptide repeat domain"/>
    <property type="match status" value="1"/>
</dbReference>
<dbReference type="SMART" id="SM00028">
    <property type="entry name" value="TPR"/>
    <property type="match status" value="2"/>
</dbReference>
<dbReference type="InterPro" id="IPR019734">
    <property type="entry name" value="TPR_rpt"/>
</dbReference>
<feature type="non-terminal residue" evidence="1">
    <location>
        <position position="105"/>
    </location>
</feature>
<accession>A0A3B0VEM1</accession>
<dbReference type="EMBL" id="UOEU01000053">
    <property type="protein sequence ID" value="VAW30436.1"/>
    <property type="molecule type" value="Genomic_DNA"/>
</dbReference>